<dbReference type="InterPro" id="IPR000150">
    <property type="entry name" value="Cof"/>
</dbReference>
<dbReference type="NCBIfam" id="TIGR00099">
    <property type="entry name" value="Cof-subfamily"/>
    <property type="match status" value="1"/>
</dbReference>
<sequence>MKYKWIVMDMDGTLTNSEKKITPRTREALIQAQKQGATLILASGRPTHGLYKEAKELMMDTYGGILMSFNGARMVEYPSEKVLYNHVVLPKCKRPIINNARALNLSVMIHDGEYVITDVEDCYKADYEASICNMKVKVVDDLNEYVENFDPNKFLISAPADYLKTQFEDFRLPFGDMLTICTSAPFYIEVVDNGIDKGSALRDLSEQMHVSKDEIIAFGDEMNDLTMLQFAGCGVAMGNAVKPIRLIADKITASNDDDGIAVTLEKYL</sequence>
<keyword evidence="1" id="KW-0378">Hydrolase</keyword>
<dbReference type="NCBIfam" id="TIGR01484">
    <property type="entry name" value="HAD-SF-IIB"/>
    <property type="match status" value="1"/>
</dbReference>
<dbReference type="CDD" id="cd07516">
    <property type="entry name" value="HAD_Pase"/>
    <property type="match status" value="1"/>
</dbReference>
<proteinExistence type="predicted"/>
<accession>A0ABS9R5L7</accession>
<dbReference type="SUPFAM" id="SSF56784">
    <property type="entry name" value="HAD-like"/>
    <property type="match status" value="1"/>
</dbReference>
<dbReference type="SFLD" id="SFLDS00003">
    <property type="entry name" value="Haloacid_Dehalogenase"/>
    <property type="match status" value="1"/>
</dbReference>
<dbReference type="PANTHER" id="PTHR10000">
    <property type="entry name" value="PHOSPHOSERINE PHOSPHATASE"/>
    <property type="match status" value="1"/>
</dbReference>
<dbReference type="EMBL" id="JAKVPQ010000002">
    <property type="protein sequence ID" value="MCH4284458.1"/>
    <property type="molecule type" value="Genomic_DNA"/>
</dbReference>
<dbReference type="SFLD" id="SFLDG01140">
    <property type="entry name" value="C2.B:_Phosphomannomutase_and_P"/>
    <property type="match status" value="1"/>
</dbReference>
<dbReference type="SFLD" id="SFLDG01144">
    <property type="entry name" value="C2.B.4:_PGP_Like"/>
    <property type="match status" value="1"/>
</dbReference>
<dbReference type="Gene3D" id="3.40.50.1000">
    <property type="entry name" value="HAD superfamily/HAD-like"/>
    <property type="match status" value="1"/>
</dbReference>
<keyword evidence="2" id="KW-1185">Reference proteome</keyword>
<dbReference type="PANTHER" id="PTHR10000:SF8">
    <property type="entry name" value="HAD SUPERFAMILY HYDROLASE-LIKE, TYPE 3"/>
    <property type="match status" value="1"/>
</dbReference>
<dbReference type="Gene3D" id="3.30.1240.10">
    <property type="match status" value="1"/>
</dbReference>
<dbReference type="InterPro" id="IPR036412">
    <property type="entry name" value="HAD-like_sf"/>
</dbReference>
<dbReference type="RefSeq" id="WP_117455725.1">
    <property type="nucleotide sequence ID" value="NZ_JAKVPQ010000002.1"/>
</dbReference>
<reference evidence="1 2" key="1">
    <citation type="submission" date="2022-02" db="EMBL/GenBank/DDBJ databases">
        <title>Genome of Erysipelotrichaceae sp. nov. NSJ-176 isolated from human feces.</title>
        <authorList>
            <person name="Abdugheni R."/>
        </authorList>
    </citation>
    <scope>NUCLEOTIDE SEQUENCE [LARGE SCALE GENOMIC DNA]</scope>
    <source>
        <strain evidence="1 2">NSJ-176</strain>
    </source>
</reference>
<dbReference type="InterPro" id="IPR023214">
    <property type="entry name" value="HAD_sf"/>
</dbReference>
<evidence type="ECO:0000313" key="2">
    <source>
        <dbReference type="Proteomes" id="UP001202402"/>
    </source>
</evidence>
<name>A0ABS9R5L7_9FIRM</name>
<comment type="caution">
    <text evidence="1">The sequence shown here is derived from an EMBL/GenBank/DDBJ whole genome shotgun (WGS) entry which is preliminary data.</text>
</comment>
<organism evidence="1 2">
    <name type="scientific">Amedibacillus hominis</name>
    <dbReference type="NCBI Taxonomy" id="2897776"/>
    <lineage>
        <taxon>Bacteria</taxon>
        <taxon>Bacillati</taxon>
        <taxon>Bacillota</taxon>
        <taxon>Erysipelotrichia</taxon>
        <taxon>Erysipelotrichales</taxon>
        <taxon>Erysipelotrichaceae</taxon>
        <taxon>Amedibacillus</taxon>
    </lineage>
</organism>
<gene>
    <name evidence="1" type="ORF">LQE99_04820</name>
</gene>
<dbReference type="InterPro" id="IPR006379">
    <property type="entry name" value="HAD-SF_hydro_IIB"/>
</dbReference>
<dbReference type="Proteomes" id="UP001202402">
    <property type="component" value="Unassembled WGS sequence"/>
</dbReference>
<evidence type="ECO:0000313" key="1">
    <source>
        <dbReference type="EMBL" id="MCH4284458.1"/>
    </source>
</evidence>
<dbReference type="Pfam" id="PF08282">
    <property type="entry name" value="Hydrolase_3"/>
    <property type="match status" value="1"/>
</dbReference>
<protein>
    <submittedName>
        <fullName evidence="1">Cof-type HAD-IIB family hydrolase</fullName>
    </submittedName>
</protein>
<dbReference type="GO" id="GO:0016787">
    <property type="term" value="F:hydrolase activity"/>
    <property type="evidence" value="ECO:0007669"/>
    <property type="project" value="UniProtKB-KW"/>
</dbReference>